<dbReference type="PANTHER" id="PTHR45712">
    <property type="entry name" value="AGAP008170-PA"/>
    <property type="match status" value="1"/>
</dbReference>
<dbReference type="EMBL" id="VOFY01000008">
    <property type="protein sequence ID" value="KAA8590665.1"/>
    <property type="molecule type" value="Genomic_DNA"/>
</dbReference>
<organism evidence="6 7">
    <name type="scientific">Etheostoma spectabile</name>
    <name type="common">orangethroat darter</name>
    <dbReference type="NCBI Taxonomy" id="54343"/>
    <lineage>
        <taxon>Eukaryota</taxon>
        <taxon>Metazoa</taxon>
        <taxon>Chordata</taxon>
        <taxon>Craniata</taxon>
        <taxon>Vertebrata</taxon>
        <taxon>Euteleostomi</taxon>
        <taxon>Actinopterygii</taxon>
        <taxon>Neopterygii</taxon>
        <taxon>Teleostei</taxon>
        <taxon>Neoteleostei</taxon>
        <taxon>Acanthomorphata</taxon>
        <taxon>Eupercaria</taxon>
        <taxon>Perciformes</taxon>
        <taxon>Percoidei</taxon>
        <taxon>Percidae</taxon>
        <taxon>Etheostomatinae</taxon>
        <taxon>Etheostoma</taxon>
    </lineage>
</organism>
<dbReference type="Gene3D" id="3.80.10.10">
    <property type="entry name" value="Ribonuclease Inhibitor"/>
    <property type="match status" value="1"/>
</dbReference>
<keyword evidence="2" id="KW-0677">Repeat</keyword>
<dbReference type="PANTHER" id="PTHR45712:SF22">
    <property type="entry name" value="INSULIN-LIKE GROWTH FACTOR-BINDING PROTEIN COMPLEX ACID LABILE SUBUNIT"/>
    <property type="match status" value="1"/>
</dbReference>
<dbReference type="Proteomes" id="UP000327493">
    <property type="component" value="Chromosome 8"/>
</dbReference>
<comment type="caution">
    <text evidence="6">The sequence shown here is derived from an EMBL/GenBank/DDBJ whole genome shotgun (WGS) entry which is preliminary data.</text>
</comment>
<name>A0A5J5DCQ4_9PERO</name>
<dbReference type="InterPro" id="IPR001611">
    <property type="entry name" value="Leu-rich_rpt"/>
</dbReference>
<dbReference type="AlphaFoldDB" id="A0A5J5DCQ4"/>
<reference evidence="6 7" key="1">
    <citation type="submission" date="2019-08" db="EMBL/GenBank/DDBJ databases">
        <title>A chromosome-level genome assembly, high-density linkage maps, and genome scans reveal the genomic architecture of hybrid incompatibilities underlying speciation via character displacement in darters (Percidae: Etheostominae).</title>
        <authorList>
            <person name="Moran R.L."/>
            <person name="Catchen J.M."/>
            <person name="Fuller R.C."/>
        </authorList>
    </citation>
    <scope>NUCLEOTIDE SEQUENCE [LARGE SCALE GENOMIC DNA]</scope>
    <source>
        <strain evidence="6">EspeVRDwgs_2016</strain>
        <tissue evidence="6">Muscle</tissue>
    </source>
</reference>
<dbReference type="InterPro" id="IPR050333">
    <property type="entry name" value="SLRP"/>
</dbReference>
<evidence type="ECO:0000313" key="7">
    <source>
        <dbReference type="Proteomes" id="UP000327493"/>
    </source>
</evidence>
<dbReference type="SUPFAM" id="SSF52058">
    <property type="entry name" value="L domain-like"/>
    <property type="match status" value="1"/>
</dbReference>
<sequence>MSLSGSLITELPDFTGTSRLETLSITGSHISTLPDNLCEELPHLQKLDLSHNLIHSLPSFSSCRKIQNIDLSSNRLSSVSVMSLTHLKPSGHLQLTVSHQHQTHRLRKSDQLVTSTCVFLLCASTRSEDSNSLSICCLDTLSLWLLHFLFIVSIVFNLLLLVCLLPLVLHLPPPSTSSLLPASSAQAVSADSSKDTDPGSGVPPLRSLSSS</sequence>
<feature type="transmembrane region" description="Helical" evidence="4">
    <location>
        <begin position="144"/>
        <end position="169"/>
    </location>
</feature>
<dbReference type="PROSITE" id="PS51450">
    <property type="entry name" value="LRR"/>
    <property type="match status" value="1"/>
</dbReference>
<dbReference type="EMBL" id="VOFY01000008">
    <property type="protein sequence ID" value="KAA8590686.1"/>
    <property type="molecule type" value="Genomic_DNA"/>
</dbReference>
<feature type="region of interest" description="Disordered" evidence="3">
    <location>
        <begin position="189"/>
        <end position="211"/>
    </location>
</feature>
<accession>A0A5J5DCQ4</accession>
<evidence type="ECO:0000256" key="4">
    <source>
        <dbReference type="SAM" id="Phobius"/>
    </source>
</evidence>
<keyword evidence="7" id="KW-1185">Reference proteome</keyword>
<evidence type="ECO:0000313" key="6">
    <source>
        <dbReference type="EMBL" id="KAA8590686.1"/>
    </source>
</evidence>
<keyword evidence="1" id="KW-0433">Leucine-rich repeat</keyword>
<evidence type="ECO:0000256" key="1">
    <source>
        <dbReference type="ARBA" id="ARBA00022614"/>
    </source>
</evidence>
<protein>
    <submittedName>
        <fullName evidence="6">Uncharacterized protein</fullName>
    </submittedName>
</protein>
<dbReference type="Pfam" id="PF13855">
    <property type="entry name" value="LRR_8"/>
    <property type="match status" value="1"/>
</dbReference>
<gene>
    <name evidence="5" type="ORF">FQN60_014599</name>
    <name evidence="6" type="ORF">FQN60_014620</name>
</gene>
<evidence type="ECO:0000256" key="3">
    <source>
        <dbReference type="SAM" id="MobiDB-lite"/>
    </source>
</evidence>
<keyword evidence="4" id="KW-1133">Transmembrane helix</keyword>
<evidence type="ECO:0000256" key="2">
    <source>
        <dbReference type="ARBA" id="ARBA00022737"/>
    </source>
</evidence>
<proteinExistence type="predicted"/>
<evidence type="ECO:0000313" key="5">
    <source>
        <dbReference type="EMBL" id="KAA8590665.1"/>
    </source>
</evidence>
<keyword evidence="4" id="KW-0812">Transmembrane</keyword>
<dbReference type="InterPro" id="IPR032675">
    <property type="entry name" value="LRR_dom_sf"/>
</dbReference>
<keyword evidence="4" id="KW-0472">Membrane</keyword>